<keyword evidence="4" id="KW-1185">Reference proteome</keyword>
<evidence type="ECO:0000256" key="1">
    <source>
        <dbReference type="SAM" id="MobiDB-lite"/>
    </source>
</evidence>
<dbReference type="AlphaFoldDB" id="A0A1T4XWE6"/>
<dbReference type="EMBL" id="FUYB01000025">
    <property type="protein sequence ID" value="SKA93909.1"/>
    <property type="molecule type" value="Genomic_DNA"/>
</dbReference>
<name>A0A1T4XWE6_9GAMM</name>
<feature type="domain" description="TIR" evidence="2">
    <location>
        <begin position="4"/>
        <end position="129"/>
    </location>
</feature>
<feature type="compositionally biased region" description="Polar residues" evidence="1">
    <location>
        <begin position="264"/>
        <end position="276"/>
    </location>
</feature>
<dbReference type="InterPro" id="IPR000157">
    <property type="entry name" value="TIR_dom"/>
</dbReference>
<organism evidence="3 4">
    <name type="scientific">Thiothrix eikelboomii</name>
    <dbReference type="NCBI Taxonomy" id="92487"/>
    <lineage>
        <taxon>Bacteria</taxon>
        <taxon>Pseudomonadati</taxon>
        <taxon>Pseudomonadota</taxon>
        <taxon>Gammaproteobacteria</taxon>
        <taxon>Thiotrichales</taxon>
        <taxon>Thiotrichaceae</taxon>
        <taxon>Thiothrix</taxon>
    </lineage>
</organism>
<feature type="compositionally biased region" description="Polar residues" evidence="1">
    <location>
        <begin position="159"/>
        <end position="168"/>
    </location>
</feature>
<accession>A0A1T4XWE6</accession>
<dbReference type="SUPFAM" id="SSF52200">
    <property type="entry name" value="Toll/Interleukin receptor TIR domain"/>
    <property type="match status" value="1"/>
</dbReference>
<evidence type="ECO:0000259" key="2">
    <source>
        <dbReference type="Pfam" id="PF13676"/>
    </source>
</evidence>
<dbReference type="Pfam" id="PF13676">
    <property type="entry name" value="TIR_2"/>
    <property type="match status" value="1"/>
</dbReference>
<reference evidence="3 4" key="1">
    <citation type="submission" date="2017-02" db="EMBL/GenBank/DDBJ databases">
        <authorList>
            <person name="Peterson S.W."/>
        </authorList>
    </citation>
    <scope>NUCLEOTIDE SEQUENCE [LARGE SCALE GENOMIC DNA]</scope>
    <source>
        <strain evidence="3 4">ATCC 49788</strain>
    </source>
</reference>
<proteinExistence type="predicted"/>
<dbReference type="Gene3D" id="3.40.50.10140">
    <property type="entry name" value="Toll/interleukin-1 receptor homology (TIR) domain"/>
    <property type="match status" value="1"/>
</dbReference>
<dbReference type="InterPro" id="IPR035897">
    <property type="entry name" value="Toll_tir_struct_dom_sf"/>
</dbReference>
<gene>
    <name evidence="3" type="ORF">SAMN02745130_03596</name>
</gene>
<protein>
    <submittedName>
        <fullName evidence="3">TIR domain-containing protein</fullName>
    </submittedName>
</protein>
<sequence>MPRIFISYRRDDSGYIAGMLAERLEDMFGSDSVFIDVDAIPLGVDFREYLNQAVAKSDLMLALMGNDWLNVKNTQGLRRLDDPADFVRIEIEAALKQQIPVIPVLLEQARMPLEAELPSSLQPLAFRNATEIRSGRDLNYHIEQLIRGLKTHYSRPLNKPSSPSSEIQAPSVATAKPSVYPEHPTEGLAAPSTTGQEPPSVNLAKWLLRFVGAAVSLALIIWGLNALLGSNSDEAQYPPAGLSTYDSPVLISPTPATIERIDPATNQPSEPLSTDNQTKRYPADTKVRSAD</sequence>
<dbReference type="Proteomes" id="UP000190460">
    <property type="component" value="Unassembled WGS sequence"/>
</dbReference>
<feature type="compositionally biased region" description="Basic and acidic residues" evidence="1">
    <location>
        <begin position="277"/>
        <end position="291"/>
    </location>
</feature>
<evidence type="ECO:0000313" key="3">
    <source>
        <dbReference type="EMBL" id="SKA93909.1"/>
    </source>
</evidence>
<evidence type="ECO:0000313" key="4">
    <source>
        <dbReference type="Proteomes" id="UP000190460"/>
    </source>
</evidence>
<dbReference type="GO" id="GO:0007165">
    <property type="term" value="P:signal transduction"/>
    <property type="evidence" value="ECO:0007669"/>
    <property type="project" value="InterPro"/>
</dbReference>
<feature type="region of interest" description="Disordered" evidence="1">
    <location>
        <begin position="153"/>
        <end position="197"/>
    </location>
</feature>
<dbReference type="STRING" id="92487.SAMN02745130_03596"/>
<feature type="region of interest" description="Disordered" evidence="1">
    <location>
        <begin position="255"/>
        <end position="291"/>
    </location>
</feature>